<name>X1VT89_9ZZZZ</name>
<accession>X1VT89</accession>
<organism evidence="3">
    <name type="scientific">marine sediment metagenome</name>
    <dbReference type="NCBI Taxonomy" id="412755"/>
    <lineage>
        <taxon>unclassified sequences</taxon>
        <taxon>metagenomes</taxon>
        <taxon>ecological metagenomes</taxon>
    </lineage>
</organism>
<comment type="caution">
    <text evidence="3">The sequence shown here is derived from an EMBL/GenBank/DDBJ whole genome shotgun (WGS) entry which is preliminary data.</text>
</comment>
<reference evidence="3" key="1">
    <citation type="journal article" date="2014" name="Front. Microbiol.">
        <title>High frequency of phylogenetically diverse reductive dehalogenase-homologous genes in deep subseafloor sedimentary metagenomes.</title>
        <authorList>
            <person name="Kawai M."/>
            <person name="Futagami T."/>
            <person name="Toyoda A."/>
            <person name="Takaki Y."/>
            <person name="Nishi S."/>
            <person name="Hori S."/>
            <person name="Arai W."/>
            <person name="Tsubouchi T."/>
            <person name="Morono Y."/>
            <person name="Uchiyama I."/>
            <person name="Ito T."/>
            <person name="Fujiyama A."/>
            <person name="Inagaki F."/>
            <person name="Takami H."/>
        </authorList>
    </citation>
    <scope>NUCLEOTIDE SEQUENCE</scope>
    <source>
        <strain evidence="3">Expedition CK06-06</strain>
    </source>
</reference>
<protein>
    <submittedName>
        <fullName evidence="3">Uncharacterized protein</fullName>
    </submittedName>
</protein>
<proteinExistence type="predicted"/>
<dbReference type="EMBL" id="BARW01040032">
    <property type="protein sequence ID" value="GAJ24132.1"/>
    <property type="molecule type" value="Genomic_DNA"/>
</dbReference>
<evidence type="ECO:0000259" key="2">
    <source>
        <dbReference type="PROSITE" id="PS51832"/>
    </source>
</evidence>
<dbReference type="InterPro" id="IPR006674">
    <property type="entry name" value="HD_domain"/>
</dbReference>
<dbReference type="CDD" id="cd00077">
    <property type="entry name" value="HDc"/>
    <property type="match status" value="1"/>
</dbReference>
<sequence>TTLARKMNLDKEQIEVVRISSLVHDVGKIGIPEVALNKPGELDEQEWRFIRAHPRNSAKIIRLSPLPREIIPLILHHHERWDDTGYPEGLKGEEIPLGARIIGLADAYDAMSVERPYRGSLKPQEVVEEI</sequence>
<dbReference type="SUPFAM" id="SSF109604">
    <property type="entry name" value="HD-domain/PDEase-like"/>
    <property type="match status" value="1"/>
</dbReference>
<evidence type="ECO:0000259" key="1">
    <source>
        <dbReference type="PROSITE" id="PS51831"/>
    </source>
</evidence>
<feature type="non-terminal residue" evidence="3">
    <location>
        <position position="1"/>
    </location>
</feature>
<dbReference type="InterPro" id="IPR037522">
    <property type="entry name" value="HD_GYP_dom"/>
</dbReference>
<dbReference type="Pfam" id="PF13487">
    <property type="entry name" value="HD_5"/>
    <property type="match status" value="1"/>
</dbReference>
<dbReference type="AlphaFoldDB" id="X1VT89"/>
<dbReference type="PROSITE" id="PS51832">
    <property type="entry name" value="HD_GYP"/>
    <property type="match status" value="1"/>
</dbReference>
<dbReference type="PANTHER" id="PTHR43155">
    <property type="entry name" value="CYCLIC DI-GMP PHOSPHODIESTERASE PA4108-RELATED"/>
    <property type="match status" value="1"/>
</dbReference>
<dbReference type="PROSITE" id="PS51831">
    <property type="entry name" value="HD"/>
    <property type="match status" value="1"/>
</dbReference>
<dbReference type="Gene3D" id="1.10.3210.10">
    <property type="entry name" value="Hypothetical protein af1432"/>
    <property type="match status" value="1"/>
</dbReference>
<dbReference type="InterPro" id="IPR003607">
    <property type="entry name" value="HD/PDEase_dom"/>
</dbReference>
<feature type="non-terminal residue" evidence="3">
    <location>
        <position position="130"/>
    </location>
</feature>
<evidence type="ECO:0000313" key="3">
    <source>
        <dbReference type="EMBL" id="GAJ24132.1"/>
    </source>
</evidence>
<feature type="domain" description="HD" evidence="1">
    <location>
        <begin position="1"/>
        <end position="111"/>
    </location>
</feature>
<gene>
    <name evidence="3" type="ORF">S12H4_60702</name>
</gene>
<feature type="domain" description="HD-GYP" evidence="2">
    <location>
        <begin position="1"/>
        <end position="130"/>
    </location>
</feature>